<dbReference type="Gene3D" id="1.10.3210.10">
    <property type="entry name" value="Hypothetical protein af1432"/>
    <property type="match status" value="1"/>
</dbReference>
<dbReference type="SUPFAM" id="SSF109604">
    <property type="entry name" value="HD-domain/PDEase-like"/>
    <property type="match status" value="1"/>
</dbReference>
<dbReference type="RefSeq" id="WP_131748849.1">
    <property type="nucleotide sequence ID" value="NZ_CAACYI010000001.1"/>
</dbReference>
<dbReference type="GO" id="GO:0016787">
    <property type="term" value="F:hydrolase activity"/>
    <property type="evidence" value="ECO:0007669"/>
    <property type="project" value="UniProtKB-KW"/>
</dbReference>
<accession>A0A8H2M4D0</accession>
<evidence type="ECO:0000313" key="3">
    <source>
        <dbReference type="Proteomes" id="UP000377798"/>
    </source>
</evidence>
<comment type="caution">
    <text evidence="2">The sequence shown here is derived from an EMBL/GenBank/DDBJ whole genome shotgun (WGS) entry which is preliminary data.</text>
</comment>
<keyword evidence="3" id="KW-1185">Reference proteome</keyword>
<sequence>MPTRQDAEKLLYEYTESEALRQHGHQVEVVMEYFAKINDEDVDRWGTVGLLHDLDYEKYPDQHCIKVREILEAHDYPEEIIRAIQSHGYGMCCDVKPESKMEKILYTIDELTGIINAACLLRPSRSVLDLKLKSLKKKYKDKKFAAGCDRSIIENGIEHLDYSADEVMELTIKALQDQAEKAGLKGNID</sequence>
<dbReference type="EMBL" id="CAACYI010000001">
    <property type="protein sequence ID" value="VFB16269.1"/>
    <property type="molecule type" value="Genomic_DNA"/>
</dbReference>
<dbReference type="InterPro" id="IPR006674">
    <property type="entry name" value="HD_domain"/>
</dbReference>
<dbReference type="PANTHER" id="PTHR38659">
    <property type="entry name" value="METAL-DEPENDENT PHOSPHOHYDROLASE"/>
    <property type="match status" value="1"/>
</dbReference>
<reference evidence="2 3" key="1">
    <citation type="submission" date="2019-02" db="EMBL/GenBank/DDBJ databases">
        <authorList>
            <consortium name="Pathogen Informatics"/>
        </authorList>
    </citation>
    <scope>NUCLEOTIDE SEQUENCE [LARGE SCALE GENOMIC DNA]</scope>
    <source>
        <strain evidence="2 3">3012STDY7089603</strain>
    </source>
</reference>
<organism evidence="2 3">
    <name type="scientific">Urinicoccus massiliensis</name>
    <dbReference type="NCBI Taxonomy" id="1723382"/>
    <lineage>
        <taxon>Bacteria</taxon>
        <taxon>Bacillati</taxon>
        <taxon>Bacillota</taxon>
        <taxon>Tissierellia</taxon>
        <taxon>Tissierellales</taxon>
        <taxon>Peptoniphilaceae</taxon>
        <taxon>Urinicoccus</taxon>
    </lineage>
</organism>
<protein>
    <submittedName>
        <fullName evidence="2">Predicted hydrolase (HD superfamily)</fullName>
    </submittedName>
</protein>
<name>A0A8H2M4D0_9FIRM</name>
<dbReference type="PANTHER" id="PTHR38659:SF2">
    <property type="entry name" value="HDIG DOMAIN PROTEIN"/>
    <property type="match status" value="1"/>
</dbReference>
<dbReference type="AlphaFoldDB" id="A0A8H2M4D0"/>
<dbReference type="Pfam" id="PF01966">
    <property type="entry name" value="HD"/>
    <property type="match status" value="1"/>
</dbReference>
<feature type="domain" description="HD" evidence="1">
    <location>
        <begin position="26"/>
        <end position="110"/>
    </location>
</feature>
<proteinExistence type="predicted"/>
<dbReference type="Proteomes" id="UP000377798">
    <property type="component" value="Unassembled WGS sequence"/>
</dbReference>
<keyword evidence="2" id="KW-0378">Hydrolase</keyword>
<evidence type="ECO:0000313" key="2">
    <source>
        <dbReference type="EMBL" id="VFB16269.1"/>
    </source>
</evidence>
<gene>
    <name evidence="2" type="ORF">NCTC13150_00788</name>
</gene>
<evidence type="ECO:0000259" key="1">
    <source>
        <dbReference type="Pfam" id="PF01966"/>
    </source>
</evidence>